<dbReference type="InterPro" id="IPR051673">
    <property type="entry name" value="SSDNA_exonuclease_RecJ"/>
</dbReference>
<dbReference type="InterPro" id="IPR001667">
    <property type="entry name" value="DDH_dom"/>
</dbReference>
<dbReference type="HOGENOM" id="CLU_009736_4_1_9"/>
<dbReference type="Gene3D" id="3.10.310.30">
    <property type="match status" value="1"/>
</dbReference>
<comment type="similarity">
    <text evidence="1">Belongs to the RecJ family.</text>
</comment>
<dbReference type="Pfam" id="PF10141">
    <property type="entry name" value="ssDNA-exonuc_C"/>
    <property type="match status" value="1"/>
</dbReference>
<dbReference type="RefSeq" id="WP_010767627.1">
    <property type="nucleotide sequence ID" value="NZ_ASWE01000002.1"/>
</dbReference>
<keyword evidence="5 10" id="KW-0269">Exonuclease</keyword>
<evidence type="ECO:0000313" key="11">
    <source>
        <dbReference type="Proteomes" id="UP000013785"/>
    </source>
</evidence>
<dbReference type="Pfam" id="PF01368">
    <property type="entry name" value="DHH"/>
    <property type="match status" value="1"/>
</dbReference>
<keyword evidence="3" id="KW-0540">Nuclease</keyword>
<dbReference type="InterPro" id="IPR003156">
    <property type="entry name" value="DHHA1_dom"/>
</dbReference>
<dbReference type="GO" id="GO:0006281">
    <property type="term" value="P:DNA repair"/>
    <property type="evidence" value="ECO:0007669"/>
    <property type="project" value="InterPro"/>
</dbReference>
<dbReference type="eggNOG" id="COG0608">
    <property type="taxonomic scope" value="Bacteria"/>
</dbReference>
<dbReference type="Gene3D" id="3.90.1640.30">
    <property type="match status" value="1"/>
</dbReference>
<evidence type="ECO:0000259" key="8">
    <source>
        <dbReference type="Pfam" id="PF10141"/>
    </source>
</evidence>
<dbReference type="GO" id="GO:0008409">
    <property type="term" value="F:5'-3' exonuclease activity"/>
    <property type="evidence" value="ECO:0007669"/>
    <property type="project" value="InterPro"/>
</dbReference>
<keyword evidence="11" id="KW-1185">Reference proteome</keyword>
<dbReference type="GO" id="GO:0006310">
    <property type="term" value="P:DNA recombination"/>
    <property type="evidence" value="ECO:0007669"/>
    <property type="project" value="InterPro"/>
</dbReference>
<dbReference type="GO" id="GO:0003676">
    <property type="term" value="F:nucleic acid binding"/>
    <property type="evidence" value="ECO:0007669"/>
    <property type="project" value="InterPro"/>
</dbReference>
<protein>
    <recommendedName>
        <fullName evidence="2">Single-stranded-DNA-specific exonuclease RecJ</fullName>
    </recommendedName>
</protein>
<feature type="domain" description="DHHA1" evidence="7">
    <location>
        <begin position="348"/>
        <end position="438"/>
    </location>
</feature>
<evidence type="ECO:0000256" key="2">
    <source>
        <dbReference type="ARBA" id="ARBA00019841"/>
    </source>
</evidence>
<dbReference type="Pfam" id="PF17768">
    <property type="entry name" value="RecJ_OB"/>
    <property type="match status" value="1"/>
</dbReference>
<evidence type="ECO:0000259" key="7">
    <source>
        <dbReference type="Pfam" id="PF02272"/>
    </source>
</evidence>
<comment type="caution">
    <text evidence="10">The sequence shown here is derived from an EMBL/GenBank/DDBJ whole genome shotgun (WGS) entry which is preliminary data.</text>
</comment>
<evidence type="ECO:0000256" key="3">
    <source>
        <dbReference type="ARBA" id="ARBA00022722"/>
    </source>
</evidence>
<dbReference type="Proteomes" id="UP000013785">
    <property type="component" value="Unassembled WGS sequence"/>
</dbReference>
<gene>
    <name evidence="10" type="ORF">UC3_00955</name>
</gene>
<feature type="domain" description="DDH" evidence="6">
    <location>
        <begin position="84"/>
        <end position="228"/>
    </location>
</feature>
<dbReference type="STRING" id="154621.RV11_GL001123"/>
<evidence type="ECO:0000256" key="4">
    <source>
        <dbReference type="ARBA" id="ARBA00022801"/>
    </source>
</evidence>
<dbReference type="PATRIC" id="fig|1158610.3.peg.934"/>
<evidence type="ECO:0000256" key="5">
    <source>
        <dbReference type="ARBA" id="ARBA00022839"/>
    </source>
</evidence>
<dbReference type="Pfam" id="PF02272">
    <property type="entry name" value="DHHA1"/>
    <property type="match status" value="1"/>
</dbReference>
<dbReference type="InterPro" id="IPR004610">
    <property type="entry name" value="RecJ"/>
</dbReference>
<feature type="domain" description="RecJ OB" evidence="9">
    <location>
        <begin position="451"/>
        <end position="556"/>
    </location>
</feature>
<proteinExistence type="inferred from homology"/>
<keyword evidence="4" id="KW-0378">Hydrolase</keyword>
<sequence>MKQSNYHWQLPENTQMNENFLQEIEKRGLSPLIGKLLWQRSIQTSEQLDTFLSPSMDMLHDPFLMYDMDRAVSRIQQAVISGERILIYGDYDADGITSTTIMKETLELLGAEVEYFLPNRFIQGYGPNKELYQEKISEGIQLIITVDNGVAGHEALAYAKSQGVDVIVTDHHELPAELPEAFAIVHPRHPKGSYPFGDLAGVGVAYKVATALLEEPPAEFLDLVAIGTIADLVSLTGENRVLVTFGLEAMKHKERLGLEALFKESSVNPEEMTETTIGFSVGPRLNAIGRLDDPNPAVELFSTFDDEVADKLAKLLNQKNDERKSIVEKITSEAMTMIQSENQIHLIAHENWHEGVLGIVAGRIMNETGKPTIVLSIKEDGTAKGSGRSIEALNLYQMLSSMKELFTHFGGHHAAVGLTMPKENLALLQEKMNHYVSENQIDLTKGVPLTIDEALLVEDVSIDFIQQLRVLAPFGTDNPLPKFLFQNISATQIKRIGSEQQHLKFSLENGSASLDAIAFGLGEQAQEIKNEGLKVIGELSINEWNGRKKPQLMVQDFAIEGLQLFDWRAKRFWQHSLLSNQALYIVFVEKNKKVLQEEVADKTIVFESTEQIQAIITQQMPEELVFVDCPESQQLIKEISALGEFSRIYLLFATPEEAYLNGVGSREQYARLFKFIHQHKQVDVRYKLASIAQFLKIPQTLLIFMIQVFFELGFVTIENGVLNKVEHPENHPLTESLLYQKRLKQIKSEEFLLLSDIPTIKNWLQS</sequence>
<dbReference type="PANTHER" id="PTHR30255">
    <property type="entry name" value="SINGLE-STRANDED-DNA-SPECIFIC EXONUCLEASE RECJ"/>
    <property type="match status" value="1"/>
</dbReference>
<dbReference type="OrthoDB" id="9809852at2"/>
<reference evidence="10 11" key="1">
    <citation type="submission" date="2013-02" db="EMBL/GenBank/DDBJ databases">
        <title>The Genome Sequence of Enterococcus phoeniculicola BAA-412.</title>
        <authorList>
            <consortium name="The Broad Institute Genome Sequencing Platform"/>
            <consortium name="The Broad Institute Genome Sequencing Center for Infectious Disease"/>
            <person name="Earl A.M."/>
            <person name="Gilmore M.S."/>
            <person name="Lebreton F."/>
            <person name="Walker B."/>
            <person name="Young S.K."/>
            <person name="Zeng Q."/>
            <person name="Gargeya S."/>
            <person name="Fitzgerald M."/>
            <person name="Haas B."/>
            <person name="Abouelleil A."/>
            <person name="Alvarado L."/>
            <person name="Arachchi H.M."/>
            <person name="Berlin A.M."/>
            <person name="Chapman S.B."/>
            <person name="Dewar J."/>
            <person name="Goldberg J."/>
            <person name="Griggs A."/>
            <person name="Gujja S."/>
            <person name="Hansen M."/>
            <person name="Howarth C."/>
            <person name="Imamovic A."/>
            <person name="Larimer J."/>
            <person name="McCowan C."/>
            <person name="Murphy C."/>
            <person name="Neiman D."/>
            <person name="Pearson M."/>
            <person name="Priest M."/>
            <person name="Roberts A."/>
            <person name="Saif S."/>
            <person name="Shea T."/>
            <person name="Sisk P."/>
            <person name="Sykes S."/>
            <person name="Wortman J."/>
            <person name="Nusbaum C."/>
            <person name="Birren B."/>
        </authorList>
    </citation>
    <scope>NUCLEOTIDE SEQUENCE [LARGE SCALE GENOMIC DNA]</scope>
    <source>
        <strain evidence="10 11">ATCC BAA-412</strain>
    </source>
</reference>
<accession>R3TX16</accession>
<dbReference type="EMBL" id="AJAT01000011">
    <property type="protein sequence ID" value="EOL46149.1"/>
    <property type="molecule type" value="Genomic_DNA"/>
</dbReference>
<evidence type="ECO:0000256" key="1">
    <source>
        <dbReference type="ARBA" id="ARBA00005915"/>
    </source>
</evidence>
<dbReference type="NCBIfam" id="TIGR00644">
    <property type="entry name" value="recJ"/>
    <property type="match status" value="1"/>
</dbReference>
<organism evidence="10 11">
    <name type="scientific">Enterococcus phoeniculicola ATCC BAA-412</name>
    <dbReference type="NCBI Taxonomy" id="1158610"/>
    <lineage>
        <taxon>Bacteria</taxon>
        <taxon>Bacillati</taxon>
        <taxon>Bacillota</taxon>
        <taxon>Bacilli</taxon>
        <taxon>Lactobacillales</taxon>
        <taxon>Enterococcaceae</taxon>
        <taxon>Enterococcus</taxon>
    </lineage>
</organism>
<feature type="domain" description="Single-stranded-DNA-specific exonuclease RecJ C-terminal" evidence="8">
    <location>
        <begin position="563"/>
        <end position="764"/>
    </location>
</feature>
<dbReference type="InterPro" id="IPR018779">
    <property type="entry name" value="RecJ_C"/>
</dbReference>
<evidence type="ECO:0000259" key="9">
    <source>
        <dbReference type="Pfam" id="PF17768"/>
    </source>
</evidence>
<evidence type="ECO:0000259" key="6">
    <source>
        <dbReference type="Pfam" id="PF01368"/>
    </source>
</evidence>
<dbReference type="InterPro" id="IPR038763">
    <property type="entry name" value="DHH_sf"/>
</dbReference>
<name>R3TX16_9ENTE</name>
<dbReference type="InterPro" id="IPR041122">
    <property type="entry name" value="RecJ_OB"/>
</dbReference>
<dbReference type="AlphaFoldDB" id="R3TX16"/>
<dbReference type="SUPFAM" id="SSF64182">
    <property type="entry name" value="DHH phosphoesterases"/>
    <property type="match status" value="1"/>
</dbReference>
<evidence type="ECO:0000313" key="10">
    <source>
        <dbReference type="EMBL" id="EOL46149.1"/>
    </source>
</evidence>
<dbReference type="PANTHER" id="PTHR30255:SF2">
    <property type="entry name" value="SINGLE-STRANDED-DNA-SPECIFIC EXONUCLEASE RECJ"/>
    <property type="match status" value="1"/>
</dbReference>